<dbReference type="CDD" id="cd00022">
    <property type="entry name" value="BIR"/>
    <property type="match status" value="1"/>
</dbReference>
<dbReference type="AlphaFoldDB" id="S2J5S4"/>
<sequence>MNILQNRIDSFQNNSVKWPYAEKQQYHKTETFAKAGFYFMRRPKAVDSVRCFMCDIDLSHWKPGQSPYARHSAESPTCPWALLNFPDASSVHRLLTVNEKDPTTQPQHKIMRAARLATYNHHHYWPPKKSLKSRRFQVASKLSDAGFYFTPTLENSARIKCPYCRATIMEPEKTIDALATHRKLNGACVFFHQRKLGTRGKNRRDTTASTASNDTYKTAASQLDSQDQQEEKEEGKEDYIVPQKRKQEQEEEDDDDNVWDISHFLNIPAHVKKPTLTYGNKSTQSRARQRVLPSVGKKSNVDIFSNLDLSSSPSLAAERSLESRDMKKPSLIEKIDVPKPKPTRTTKKREPKRPRTVKEKAAPAAAAPSKATIEPPASSSLSTVPAQEPQSDEALLMSPVFPPPDPVILDQPLKAIPIKFNEPRYEPPPPPPQSLKDMIFGDENEGSVRPATTTSTTSTTPTKDKGKARQVEHAIVPKKPLSLSKTGRPSIPATRPPTSPTRIRNSDVAASLAKQMKYLQSTPMNSGIRSSTVNAMDIFGDCPLSPITTTTATSTTKQNNAHMRTPAVTTGSSVYTGENGRTRTVFTADGQRLPLPKKDAPVLTLDVNAAPPVTAEQKKMSVEMFLQHVVDENIRKVRQQGDGMIAAIREKSDGIKQSLLSQKQ</sequence>
<keyword evidence="2" id="KW-0862">Zinc</keyword>
<dbReference type="Proteomes" id="UP000014254">
    <property type="component" value="Unassembled WGS sequence"/>
</dbReference>
<feature type="compositionally biased region" description="Acidic residues" evidence="3">
    <location>
        <begin position="249"/>
        <end position="258"/>
    </location>
</feature>
<dbReference type="OMA" id="WDIGDDP"/>
<dbReference type="eggNOG" id="KOG1101">
    <property type="taxonomic scope" value="Eukaryota"/>
</dbReference>
<dbReference type="Gene3D" id="1.10.1170.10">
    <property type="entry name" value="Inhibitor Of Apoptosis Protein (2mihbC-IAP-1), Chain A"/>
    <property type="match status" value="2"/>
</dbReference>
<dbReference type="PANTHER" id="PTHR46771">
    <property type="entry name" value="DETERIN"/>
    <property type="match status" value="1"/>
</dbReference>
<dbReference type="PANTHER" id="PTHR46771:SF5">
    <property type="entry name" value="DETERIN"/>
    <property type="match status" value="1"/>
</dbReference>
<organism evidence="4 5">
    <name type="scientific">Mucor circinelloides f. circinelloides (strain 1006PhL)</name>
    <name type="common">Mucormycosis agent</name>
    <name type="synonym">Calyptromyces circinelloides</name>
    <dbReference type="NCBI Taxonomy" id="1220926"/>
    <lineage>
        <taxon>Eukaryota</taxon>
        <taxon>Fungi</taxon>
        <taxon>Fungi incertae sedis</taxon>
        <taxon>Mucoromycota</taxon>
        <taxon>Mucoromycotina</taxon>
        <taxon>Mucoromycetes</taxon>
        <taxon>Mucorales</taxon>
        <taxon>Mucorineae</taxon>
        <taxon>Mucoraceae</taxon>
        <taxon>Mucor</taxon>
    </lineage>
</organism>
<feature type="compositionally biased region" description="Polar residues" evidence="3">
    <location>
        <begin position="377"/>
        <end position="389"/>
    </location>
</feature>
<evidence type="ECO:0000256" key="3">
    <source>
        <dbReference type="SAM" id="MobiDB-lite"/>
    </source>
</evidence>
<accession>S2J5S4</accession>
<feature type="compositionally biased region" description="Basic and acidic residues" evidence="3">
    <location>
        <begin position="462"/>
        <end position="472"/>
    </location>
</feature>
<feature type="compositionally biased region" description="Basic residues" evidence="3">
    <location>
        <begin position="341"/>
        <end position="355"/>
    </location>
</feature>
<evidence type="ECO:0000313" key="4">
    <source>
        <dbReference type="EMBL" id="EPB83567.1"/>
    </source>
</evidence>
<feature type="compositionally biased region" description="Low complexity" evidence="3">
    <location>
        <begin position="362"/>
        <end position="371"/>
    </location>
</feature>
<dbReference type="OrthoDB" id="2196114at2759"/>
<gene>
    <name evidence="4" type="ORF">HMPREF1544_09669</name>
</gene>
<dbReference type="SUPFAM" id="SSF57924">
    <property type="entry name" value="Inhibitor of apoptosis (IAP) repeat"/>
    <property type="match status" value="2"/>
</dbReference>
<dbReference type="EMBL" id="KE124066">
    <property type="protein sequence ID" value="EPB83567.1"/>
    <property type="molecule type" value="Genomic_DNA"/>
</dbReference>
<feature type="compositionally biased region" description="Basic and acidic residues" evidence="3">
    <location>
        <begin position="319"/>
        <end position="339"/>
    </location>
</feature>
<dbReference type="PROSITE" id="PS50143">
    <property type="entry name" value="BIR_REPEAT_2"/>
    <property type="match status" value="2"/>
</dbReference>
<feature type="region of interest" description="Disordered" evidence="3">
    <location>
        <begin position="199"/>
        <end position="258"/>
    </location>
</feature>
<name>S2J5S4_MUCC1</name>
<feature type="region of interest" description="Disordered" evidence="3">
    <location>
        <begin position="275"/>
        <end position="294"/>
    </location>
</feature>
<evidence type="ECO:0000313" key="5">
    <source>
        <dbReference type="Proteomes" id="UP000014254"/>
    </source>
</evidence>
<dbReference type="InterPro" id="IPR001370">
    <property type="entry name" value="BIR_rpt"/>
</dbReference>
<feature type="compositionally biased region" description="Low complexity" evidence="3">
    <location>
        <begin position="452"/>
        <end position="461"/>
    </location>
</feature>
<keyword evidence="5" id="KW-1185">Reference proteome</keyword>
<proteinExistence type="predicted"/>
<feature type="compositionally biased region" description="Polar residues" evidence="3">
    <location>
        <begin position="207"/>
        <end position="225"/>
    </location>
</feature>
<keyword evidence="1" id="KW-0479">Metal-binding</keyword>
<dbReference type="InterPro" id="IPR051190">
    <property type="entry name" value="Baculoviral_IAP"/>
</dbReference>
<protein>
    <submittedName>
        <fullName evidence="4">Uncharacterized protein</fullName>
    </submittedName>
</protein>
<feature type="compositionally biased region" description="Polar residues" evidence="3">
    <location>
        <begin position="277"/>
        <end position="286"/>
    </location>
</feature>
<dbReference type="InParanoid" id="S2J5S4"/>
<dbReference type="SMART" id="SM00238">
    <property type="entry name" value="BIR"/>
    <property type="match status" value="2"/>
</dbReference>
<feature type="region of interest" description="Disordered" evidence="3">
    <location>
        <begin position="312"/>
        <end position="503"/>
    </location>
</feature>
<reference evidence="5" key="1">
    <citation type="submission" date="2013-05" db="EMBL/GenBank/DDBJ databases">
        <title>The Genome sequence of Mucor circinelloides f. circinelloides 1006PhL.</title>
        <authorList>
            <consortium name="The Broad Institute Genomics Platform"/>
            <person name="Cuomo C."/>
            <person name="Earl A."/>
            <person name="Findley K."/>
            <person name="Lee S.C."/>
            <person name="Walker B."/>
            <person name="Young S."/>
            <person name="Zeng Q."/>
            <person name="Gargeya S."/>
            <person name="Fitzgerald M."/>
            <person name="Haas B."/>
            <person name="Abouelleil A."/>
            <person name="Allen A.W."/>
            <person name="Alvarado L."/>
            <person name="Arachchi H.M."/>
            <person name="Berlin A.M."/>
            <person name="Chapman S.B."/>
            <person name="Gainer-Dewar J."/>
            <person name="Goldberg J."/>
            <person name="Griggs A."/>
            <person name="Gujja S."/>
            <person name="Hansen M."/>
            <person name="Howarth C."/>
            <person name="Imamovic A."/>
            <person name="Ireland A."/>
            <person name="Larimer J."/>
            <person name="McCowan C."/>
            <person name="Murphy C."/>
            <person name="Pearson M."/>
            <person name="Poon T.W."/>
            <person name="Priest M."/>
            <person name="Roberts A."/>
            <person name="Saif S."/>
            <person name="Shea T."/>
            <person name="Sisk P."/>
            <person name="Sykes S."/>
            <person name="Wortman J."/>
            <person name="Nusbaum C."/>
            <person name="Birren B."/>
        </authorList>
    </citation>
    <scope>NUCLEOTIDE SEQUENCE [LARGE SCALE GENOMIC DNA]</scope>
    <source>
        <strain evidence="5">1006PhL</strain>
    </source>
</reference>
<dbReference type="STRING" id="1220926.S2J5S4"/>
<dbReference type="Pfam" id="PF00653">
    <property type="entry name" value="BIR"/>
    <property type="match status" value="2"/>
</dbReference>
<evidence type="ECO:0000256" key="2">
    <source>
        <dbReference type="ARBA" id="ARBA00022833"/>
    </source>
</evidence>
<dbReference type="VEuPathDB" id="FungiDB:HMPREF1544_09669"/>
<evidence type="ECO:0000256" key="1">
    <source>
        <dbReference type="ARBA" id="ARBA00022723"/>
    </source>
</evidence>
<dbReference type="GO" id="GO:0046872">
    <property type="term" value="F:metal ion binding"/>
    <property type="evidence" value="ECO:0007669"/>
    <property type="project" value="UniProtKB-KW"/>
</dbReference>